<dbReference type="InterPro" id="IPR011008">
    <property type="entry name" value="Dimeric_a/b-barrel"/>
</dbReference>
<dbReference type="Gene3D" id="1.10.10.10">
    <property type="entry name" value="Winged helix-like DNA-binding domain superfamily/Winged helix DNA-binding domain"/>
    <property type="match status" value="1"/>
</dbReference>
<dbReference type="InterPro" id="IPR011991">
    <property type="entry name" value="ArsR-like_HTH"/>
</dbReference>
<evidence type="ECO:0000313" key="7">
    <source>
        <dbReference type="EMBL" id="KPW46821.1"/>
    </source>
</evidence>
<dbReference type="PROSITE" id="PS50956">
    <property type="entry name" value="HTH_ASNC_2"/>
    <property type="match status" value="1"/>
</dbReference>
<dbReference type="Pfam" id="PF01037">
    <property type="entry name" value="AsnC_trans_reg"/>
    <property type="match status" value="1"/>
</dbReference>
<protein>
    <recommendedName>
        <fullName evidence="5">Leucine-responsive regulatory protein</fullName>
    </recommendedName>
</protein>
<proteinExistence type="predicted"/>
<dbReference type="InterPro" id="IPR019887">
    <property type="entry name" value="Tscrpt_reg_AsnC/Lrp_C"/>
</dbReference>
<keyword evidence="4" id="KW-0804">Transcription</keyword>
<name>A0A0P9L118_9PSED</name>
<dbReference type="SUPFAM" id="SSF46785">
    <property type="entry name" value="Winged helix' DNA-binding domain"/>
    <property type="match status" value="1"/>
</dbReference>
<dbReference type="FunFam" id="3.30.70.920:FF:000001">
    <property type="entry name" value="Transcriptional regulator, AsnC family"/>
    <property type="match status" value="1"/>
</dbReference>
<dbReference type="InterPro" id="IPR000485">
    <property type="entry name" value="AsnC-type_HTH_dom"/>
</dbReference>
<feature type="domain" description="HTH asnC-type" evidence="6">
    <location>
        <begin position="39"/>
        <end position="112"/>
    </location>
</feature>
<keyword evidence="1" id="KW-0805">Transcription regulation</keyword>
<dbReference type="SMART" id="SM00344">
    <property type="entry name" value="HTH_ASNC"/>
    <property type="match status" value="1"/>
</dbReference>
<evidence type="ECO:0000256" key="1">
    <source>
        <dbReference type="ARBA" id="ARBA00023015"/>
    </source>
</evidence>
<dbReference type="InterPro" id="IPR019885">
    <property type="entry name" value="Tscrpt_reg_HTH_AsnC-type_CS"/>
</dbReference>
<dbReference type="PANTHER" id="PTHR30154">
    <property type="entry name" value="LEUCINE-RESPONSIVE REGULATORY PROTEIN"/>
    <property type="match status" value="1"/>
</dbReference>
<dbReference type="GO" id="GO:0006355">
    <property type="term" value="P:regulation of DNA-templated transcription"/>
    <property type="evidence" value="ECO:0007669"/>
    <property type="project" value="UniProtKB-ARBA"/>
</dbReference>
<comment type="caution">
    <text evidence="7">The sequence shown here is derived from an EMBL/GenBank/DDBJ whole genome shotgun (WGS) entry which is preliminary data.</text>
</comment>
<dbReference type="GO" id="GO:0006524">
    <property type="term" value="P:alanine catabolic process"/>
    <property type="evidence" value="ECO:0007669"/>
    <property type="project" value="TreeGrafter"/>
</dbReference>
<organism evidence="7 8">
    <name type="scientific">Pseudomonas syringae pv. antirrhini</name>
    <dbReference type="NCBI Taxonomy" id="251702"/>
    <lineage>
        <taxon>Bacteria</taxon>
        <taxon>Pseudomonadati</taxon>
        <taxon>Pseudomonadota</taxon>
        <taxon>Gammaproteobacteria</taxon>
        <taxon>Pseudomonadales</taxon>
        <taxon>Pseudomonadaceae</taxon>
        <taxon>Pseudomonas</taxon>
    </lineage>
</organism>
<dbReference type="InterPro" id="IPR036390">
    <property type="entry name" value="WH_DNA-bd_sf"/>
</dbReference>
<accession>A0A0P9L118</accession>
<dbReference type="Gene3D" id="3.30.70.920">
    <property type="match status" value="1"/>
</dbReference>
<dbReference type="GO" id="GO:0043201">
    <property type="term" value="P:response to L-leucine"/>
    <property type="evidence" value="ECO:0007669"/>
    <property type="project" value="TreeGrafter"/>
</dbReference>
<evidence type="ECO:0000313" key="8">
    <source>
        <dbReference type="Proteomes" id="UP000050425"/>
    </source>
</evidence>
<sequence length="190" mass="21729">MGSASHCISIYIWRLFTAINALLEGKLPVRTQHQSNRELDKIDRNILRILQADGRISFTELGERVGLSTTPCTERVRRLEREGIIMGYNARLNPQSLKASLLVFVEISLDYKSGDTFEEFRRAVLKLPHVLECHLVSGDFDYLVKARISEMASYRKLLGDILLKLPHVRESKSYIVMEEVKESLNLPIAD</sequence>
<dbReference type="FunFam" id="1.10.10.10:FF:000235">
    <property type="entry name" value="AsnC family transcriptional regulator"/>
    <property type="match status" value="1"/>
</dbReference>
<dbReference type="PANTHER" id="PTHR30154:SF0">
    <property type="entry name" value="LEUCINE-RESPONSIVE REGULATORY PROTEIN"/>
    <property type="match status" value="1"/>
</dbReference>
<dbReference type="AlphaFoldDB" id="A0A0P9L118"/>
<gene>
    <name evidence="7" type="ORF">ALO88_05463</name>
</gene>
<dbReference type="InterPro" id="IPR019888">
    <property type="entry name" value="Tscrpt_reg_AsnC-like"/>
</dbReference>
<dbReference type="PRINTS" id="PR00033">
    <property type="entry name" value="HTHASNC"/>
</dbReference>
<dbReference type="GO" id="GO:0005829">
    <property type="term" value="C:cytosol"/>
    <property type="evidence" value="ECO:0007669"/>
    <property type="project" value="TreeGrafter"/>
</dbReference>
<keyword evidence="3" id="KW-0010">Activator</keyword>
<evidence type="ECO:0000256" key="3">
    <source>
        <dbReference type="ARBA" id="ARBA00023159"/>
    </source>
</evidence>
<dbReference type="PATRIC" id="fig|251702.3.peg.5237"/>
<evidence type="ECO:0000256" key="2">
    <source>
        <dbReference type="ARBA" id="ARBA00023125"/>
    </source>
</evidence>
<evidence type="ECO:0000256" key="4">
    <source>
        <dbReference type="ARBA" id="ARBA00023163"/>
    </source>
</evidence>
<dbReference type="InterPro" id="IPR036388">
    <property type="entry name" value="WH-like_DNA-bd_sf"/>
</dbReference>
<dbReference type="PROSITE" id="PS00519">
    <property type="entry name" value="HTH_ASNC_1"/>
    <property type="match status" value="1"/>
</dbReference>
<evidence type="ECO:0000256" key="5">
    <source>
        <dbReference type="ARBA" id="ARBA00039227"/>
    </source>
</evidence>
<dbReference type="GO" id="GO:0043565">
    <property type="term" value="F:sequence-specific DNA binding"/>
    <property type="evidence" value="ECO:0007669"/>
    <property type="project" value="InterPro"/>
</dbReference>
<evidence type="ECO:0000259" key="6">
    <source>
        <dbReference type="PROSITE" id="PS50956"/>
    </source>
</evidence>
<dbReference type="Pfam" id="PF13412">
    <property type="entry name" value="HTH_24"/>
    <property type="match status" value="1"/>
</dbReference>
<dbReference type="EMBL" id="LJPT01000122">
    <property type="protein sequence ID" value="KPW46821.1"/>
    <property type="molecule type" value="Genomic_DNA"/>
</dbReference>
<dbReference type="CDD" id="cd00090">
    <property type="entry name" value="HTH_ARSR"/>
    <property type="match status" value="1"/>
</dbReference>
<keyword evidence="2" id="KW-0238">DNA-binding</keyword>
<reference evidence="7 8" key="1">
    <citation type="submission" date="2015-09" db="EMBL/GenBank/DDBJ databases">
        <title>Genome announcement of multiple Pseudomonas syringae strains.</title>
        <authorList>
            <person name="Thakur S."/>
            <person name="Wang P.W."/>
            <person name="Gong Y."/>
            <person name="Weir B.S."/>
            <person name="Guttman D.S."/>
        </authorList>
    </citation>
    <scope>NUCLEOTIDE SEQUENCE [LARGE SCALE GENOMIC DNA]</scope>
    <source>
        <strain evidence="7 8">ICMP4303</strain>
    </source>
</reference>
<dbReference type="SUPFAM" id="SSF54909">
    <property type="entry name" value="Dimeric alpha+beta barrel"/>
    <property type="match status" value="1"/>
</dbReference>
<dbReference type="Proteomes" id="UP000050425">
    <property type="component" value="Unassembled WGS sequence"/>
</dbReference>